<dbReference type="OrthoDB" id="626202at2759"/>
<dbReference type="AlphaFoldDB" id="A0A2G5C8C4"/>
<dbReference type="EMBL" id="KZ305094">
    <property type="protein sequence ID" value="PIA27516.1"/>
    <property type="molecule type" value="Genomic_DNA"/>
</dbReference>
<evidence type="ECO:0000313" key="1">
    <source>
        <dbReference type="EMBL" id="PIA27516.1"/>
    </source>
</evidence>
<protein>
    <recommendedName>
        <fullName evidence="3">F-box associated domain-containing protein</fullName>
    </recommendedName>
</protein>
<accession>A0A2G5C8C4</accession>
<gene>
    <name evidence="1" type="ORF">AQUCO_07700056v1</name>
</gene>
<name>A0A2G5C8C4_AQUCA</name>
<proteinExistence type="predicted"/>
<evidence type="ECO:0008006" key="3">
    <source>
        <dbReference type="Google" id="ProtNLM"/>
    </source>
</evidence>
<organism evidence="1 2">
    <name type="scientific">Aquilegia coerulea</name>
    <name type="common">Rocky mountain columbine</name>
    <dbReference type="NCBI Taxonomy" id="218851"/>
    <lineage>
        <taxon>Eukaryota</taxon>
        <taxon>Viridiplantae</taxon>
        <taxon>Streptophyta</taxon>
        <taxon>Embryophyta</taxon>
        <taxon>Tracheophyta</taxon>
        <taxon>Spermatophyta</taxon>
        <taxon>Magnoliopsida</taxon>
        <taxon>Ranunculales</taxon>
        <taxon>Ranunculaceae</taxon>
        <taxon>Thalictroideae</taxon>
        <taxon>Aquilegia</taxon>
    </lineage>
</organism>
<sequence>MIGKGGVCLGVSEGHLHYICFNMLELLVWVLEMDALQPKWALKHLEPLIEMYHPIMDVPIRKPLCPPSDNAYKNPNYVMLPYGFQDDILFLRVYWSNMCTYNIKTGQIEDVVLNFVNLEGFPNDPPIVIPYYKSLMPVEAKD</sequence>
<evidence type="ECO:0000313" key="2">
    <source>
        <dbReference type="Proteomes" id="UP000230069"/>
    </source>
</evidence>
<keyword evidence="2" id="KW-1185">Reference proteome</keyword>
<dbReference type="Proteomes" id="UP000230069">
    <property type="component" value="Unassembled WGS sequence"/>
</dbReference>
<reference evidence="1 2" key="1">
    <citation type="submission" date="2017-09" db="EMBL/GenBank/DDBJ databases">
        <title>WGS assembly of Aquilegia coerulea Goldsmith.</title>
        <authorList>
            <person name="Hodges S."/>
            <person name="Kramer E."/>
            <person name="Nordborg M."/>
            <person name="Tomkins J."/>
            <person name="Borevitz J."/>
            <person name="Derieg N."/>
            <person name="Yan J."/>
            <person name="Mihaltcheva S."/>
            <person name="Hayes R.D."/>
            <person name="Rokhsar D."/>
        </authorList>
    </citation>
    <scope>NUCLEOTIDE SEQUENCE [LARGE SCALE GENOMIC DNA]</scope>
    <source>
        <strain evidence="2">cv. Goldsmith</strain>
    </source>
</reference>
<dbReference type="InParanoid" id="A0A2G5C8C4"/>